<comment type="caution">
    <text evidence="3">The sequence shown here is derived from an EMBL/GenBank/DDBJ whole genome shotgun (WGS) entry which is preliminary data.</text>
</comment>
<evidence type="ECO:0000313" key="3">
    <source>
        <dbReference type="EMBL" id="THZ85775.1"/>
    </source>
</evidence>
<sequence length="470" mass="54927">MTTALASSQTRKGNGPMDEIKRLKVKLRERATERDELAAEYNKLVDECQDIVDQNNATVDLVRKKNQRIKQLKEERIQNAKSYKEGIESLEEELEDLKRSHKSKVDTKSQTIRDMVEERNDLQITLSKKNQQVEKVRELLDDRKFEAKKSIATTTRLDKQIGDETFRKAMDQIFERFRDCFMSIRRKHPFDVKTHLLDDALEQFLAKSVPKYKDNTSEEKLHVCISLVSIVLTQFVNKKFVFGLPIKEPILSAWHAWQDLKEREIKRWLALTSNILTDNHHELMIQAREESLELILKEMKKNLEAATTLQFTDALRRKLSDTISPHLITLRMLHFQDWEFRFDMVNASRKGDAVRFSRVSMECLFWEETGFVQASLFPQLCRLEEGNEDGDDNYTVVCKARVAVTTTVEEEMEDLGEHSADSDDEEMESAEETREDPENESESKEKKREEDTSKTVLDSFDKEDEMNLST</sequence>
<gene>
    <name evidence="3" type="ORF">D6C84_03005</name>
</gene>
<feature type="compositionally biased region" description="Acidic residues" evidence="2">
    <location>
        <begin position="461"/>
        <end position="470"/>
    </location>
</feature>
<feature type="compositionally biased region" description="Acidic residues" evidence="2">
    <location>
        <begin position="422"/>
        <end position="440"/>
    </location>
</feature>
<keyword evidence="1" id="KW-0175">Coiled coil</keyword>
<evidence type="ECO:0000313" key="4">
    <source>
        <dbReference type="Proteomes" id="UP000310039"/>
    </source>
</evidence>
<feature type="coiled-coil region" evidence="1">
    <location>
        <begin position="20"/>
        <end position="139"/>
    </location>
</feature>
<evidence type="ECO:0000256" key="2">
    <source>
        <dbReference type="SAM" id="MobiDB-lite"/>
    </source>
</evidence>
<name>A0A4S9Y177_AURPU</name>
<accession>A0A4S9Y177</accession>
<feature type="compositionally biased region" description="Basic and acidic residues" evidence="2">
    <location>
        <begin position="441"/>
        <end position="453"/>
    </location>
</feature>
<feature type="region of interest" description="Disordered" evidence="2">
    <location>
        <begin position="411"/>
        <end position="470"/>
    </location>
</feature>
<proteinExistence type="predicted"/>
<evidence type="ECO:0000256" key="1">
    <source>
        <dbReference type="SAM" id="Coils"/>
    </source>
</evidence>
<reference evidence="3 4" key="1">
    <citation type="submission" date="2018-10" db="EMBL/GenBank/DDBJ databases">
        <title>Fifty Aureobasidium pullulans genomes reveal a recombining polyextremotolerant generalist.</title>
        <authorList>
            <person name="Gostincar C."/>
            <person name="Turk M."/>
            <person name="Zajc J."/>
            <person name="Gunde-Cimerman N."/>
        </authorList>
    </citation>
    <scope>NUCLEOTIDE SEQUENCE [LARGE SCALE GENOMIC DNA]</scope>
    <source>
        <strain evidence="3 4">EXF-3403</strain>
    </source>
</reference>
<protein>
    <submittedName>
        <fullName evidence="3">Uncharacterized protein</fullName>
    </submittedName>
</protein>
<dbReference type="Proteomes" id="UP000310039">
    <property type="component" value="Unassembled WGS sequence"/>
</dbReference>
<dbReference type="EMBL" id="QZBT01000029">
    <property type="protein sequence ID" value="THZ85775.1"/>
    <property type="molecule type" value="Genomic_DNA"/>
</dbReference>
<organism evidence="3 4">
    <name type="scientific">Aureobasidium pullulans</name>
    <name type="common">Black yeast</name>
    <name type="synonym">Pullularia pullulans</name>
    <dbReference type="NCBI Taxonomy" id="5580"/>
    <lineage>
        <taxon>Eukaryota</taxon>
        <taxon>Fungi</taxon>
        <taxon>Dikarya</taxon>
        <taxon>Ascomycota</taxon>
        <taxon>Pezizomycotina</taxon>
        <taxon>Dothideomycetes</taxon>
        <taxon>Dothideomycetidae</taxon>
        <taxon>Dothideales</taxon>
        <taxon>Saccotheciaceae</taxon>
        <taxon>Aureobasidium</taxon>
    </lineage>
</organism>
<dbReference type="AlphaFoldDB" id="A0A4S9Y177"/>